<accession>A0A7W9N041</accession>
<dbReference type="Pfam" id="PF18614">
    <property type="entry name" value="RNase_II_C_S1"/>
    <property type="match status" value="1"/>
</dbReference>
<dbReference type="SUPFAM" id="SSF50249">
    <property type="entry name" value="Nucleic acid-binding proteins"/>
    <property type="match status" value="1"/>
</dbReference>
<dbReference type="AlphaFoldDB" id="A0A7W9N041"/>
<dbReference type="RefSeq" id="WP_184170278.1">
    <property type="nucleotide sequence ID" value="NZ_BAABAG010000010.1"/>
</dbReference>
<sequence>MPHRAVALRGRPDPGLIERLAALRTEQELPAGFPPEVLEEADAAARDVLAALASDPAYADRTDVPFVTVDPAGSTDLDQALHLEAADGDAITVRYAIADVPAFVAPGGAVDAEARRRGQTVYLPDGRVPLHPEALSEDAASLLPDRERPAFVWTFVLDAAGAVVNTSLQRARIRSRAQLTYAQVQAFLDALPDAEAPAAPRPGLDEADHAAHRGWDAPLRNSLALLPEVGRRRAAQEAARGGASLNLPDQEVHVAEDGRHCLVQRAPLPAEDHNAQLSLMTGMAAARLMLEAGVGILRTMPAPDAEAVAAFRSRTRALGAPWEEGQDYGAYLRTLDPADPGHLAVLHEATSLFRGAGYTAFDAHAEDPELRTPPSEPEQAALAAPYAHATAPLRRLVDRFVLALCHAHATGAPAPEWARAALPELPALMTESSRRTSAADRAATDLVEAAALQDHVGAELAGIAVRGVKGGAEVWLLDPAVTLRVPGEAEPGTRVRVRIEGVDRASGEVTASGVDWPHSSR</sequence>
<dbReference type="GO" id="GO:0006402">
    <property type="term" value="P:mRNA catabolic process"/>
    <property type="evidence" value="ECO:0007669"/>
    <property type="project" value="TreeGrafter"/>
</dbReference>
<dbReference type="Pfam" id="PF00773">
    <property type="entry name" value="RNB"/>
    <property type="match status" value="1"/>
</dbReference>
<dbReference type="InterPro" id="IPR040596">
    <property type="entry name" value="RNase_II_C_S1"/>
</dbReference>
<feature type="domain" description="RNB" evidence="1">
    <location>
        <begin position="58"/>
        <end position="411"/>
    </location>
</feature>
<dbReference type="InterPro" id="IPR001900">
    <property type="entry name" value="RNase_II/R"/>
</dbReference>
<protein>
    <submittedName>
        <fullName evidence="2">Exoribonuclease R</fullName>
    </submittedName>
</protein>
<evidence type="ECO:0000259" key="1">
    <source>
        <dbReference type="SMART" id="SM00955"/>
    </source>
</evidence>
<evidence type="ECO:0000313" key="2">
    <source>
        <dbReference type="EMBL" id="MBB5847786.1"/>
    </source>
</evidence>
<dbReference type="Proteomes" id="UP000567246">
    <property type="component" value="Unassembled WGS sequence"/>
</dbReference>
<dbReference type="InterPro" id="IPR012340">
    <property type="entry name" value="NA-bd_OB-fold"/>
</dbReference>
<dbReference type="GO" id="GO:0004540">
    <property type="term" value="F:RNA nuclease activity"/>
    <property type="evidence" value="ECO:0007669"/>
    <property type="project" value="InterPro"/>
</dbReference>
<comment type="caution">
    <text evidence="2">The sequence shown here is derived from an EMBL/GenBank/DDBJ whole genome shotgun (WGS) entry which is preliminary data.</text>
</comment>
<dbReference type="SMART" id="SM00955">
    <property type="entry name" value="RNB"/>
    <property type="match status" value="1"/>
</dbReference>
<evidence type="ECO:0000313" key="3">
    <source>
        <dbReference type="Proteomes" id="UP000567246"/>
    </source>
</evidence>
<dbReference type="InterPro" id="IPR050180">
    <property type="entry name" value="RNR_Ribonuclease"/>
</dbReference>
<dbReference type="PANTHER" id="PTHR23355:SF9">
    <property type="entry name" value="DIS3-LIKE EXONUCLEASE 2"/>
    <property type="match status" value="1"/>
</dbReference>
<reference evidence="2 3" key="1">
    <citation type="submission" date="2020-08" db="EMBL/GenBank/DDBJ databases">
        <title>Sequencing the genomes of 1000 actinobacteria strains.</title>
        <authorList>
            <person name="Klenk H.-P."/>
        </authorList>
    </citation>
    <scope>NUCLEOTIDE SEQUENCE [LARGE SCALE GENOMIC DNA]</scope>
    <source>
        <strain evidence="2 3">DSM 17945</strain>
    </source>
</reference>
<dbReference type="EMBL" id="JACHMW010000001">
    <property type="protein sequence ID" value="MBB5847786.1"/>
    <property type="molecule type" value="Genomic_DNA"/>
</dbReference>
<dbReference type="PANTHER" id="PTHR23355">
    <property type="entry name" value="RIBONUCLEASE"/>
    <property type="match status" value="1"/>
</dbReference>
<dbReference type="GO" id="GO:0003723">
    <property type="term" value="F:RNA binding"/>
    <property type="evidence" value="ECO:0007669"/>
    <property type="project" value="InterPro"/>
</dbReference>
<gene>
    <name evidence="2" type="ORF">HDA33_000350</name>
</gene>
<proteinExistence type="predicted"/>
<keyword evidence="3" id="KW-1185">Reference proteome</keyword>
<name>A0A7W9N041_9MICC</name>
<organism evidence="2 3">
    <name type="scientific">Micrococcus endophyticus</name>
    <dbReference type="NCBI Taxonomy" id="455343"/>
    <lineage>
        <taxon>Bacteria</taxon>
        <taxon>Bacillati</taxon>
        <taxon>Actinomycetota</taxon>
        <taxon>Actinomycetes</taxon>
        <taxon>Micrococcales</taxon>
        <taxon>Micrococcaceae</taxon>
        <taxon>Micrococcus</taxon>
    </lineage>
</organism>